<evidence type="ECO:0000256" key="1">
    <source>
        <dbReference type="ARBA" id="ARBA00023002"/>
    </source>
</evidence>
<dbReference type="AlphaFoldDB" id="A0A1M7Y3A5"/>
<feature type="domain" description="Cysteine-rich" evidence="2">
    <location>
        <begin position="138"/>
        <end position="227"/>
    </location>
</feature>
<reference evidence="3 4" key="1">
    <citation type="submission" date="2016-12" db="EMBL/GenBank/DDBJ databases">
        <authorList>
            <person name="Song W.-J."/>
            <person name="Kurnit D.M."/>
        </authorList>
    </citation>
    <scope>NUCLEOTIDE SEQUENCE [LARGE SCALE GENOMIC DNA]</scope>
    <source>
        <strain evidence="3 4">DSM 18488</strain>
    </source>
</reference>
<dbReference type="InterPro" id="IPR051278">
    <property type="entry name" value="HdrB/HdrD_reductase"/>
</dbReference>
<name>A0A1M7Y3A5_9BACT</name>
<dbReference type="PANTHER" id="PTHR42947:SF1">
    <property type="entry name" value="COB--COM HETERODISULFIDE REDUCTASE SUBUNIT B 1"/>
    <property type="match status" value="1"/>
</dbReference>
<dbReference type="PANTHER" id="PTHR42947">
    <property type="entry name" value="COB--COM HETERODISULFIDE REDUCTASE SUBUNIT B 1"/>
    <property type="match status" value="1"/>
</dbReference>
<organism evidence="3 4">
    <name type="scientific">Desulfopila aestuarii DSM 18488</name>
    <dbReference type="NCBI Taxonomy" id="1121416"/>
    <lineage>
        <taxon>Bacteria</taxon>
        <taxon>Pseudomonadati</taxon>
        <taxon>Thermodesulfobacteriota</taxon>
        <taxon>Desulfobulbia</taxon>
        <taxon>Desulfobulbales</taxon>
        <taxon>Desulfocapsaceae</taxon>
        <taxon>Desulfopila</taxon>
    </lineage>
</organism>
<keyword evidence="1" id="KW-0560">Oxidoreductase</keyword>
<evidence type="ECO:0000313" key="4">
    <source>
        <dbReference type="Proteomes" id="UP000184603"/>
    </source>
</evidence>
<gene>
    <name evidence="3" type="ORF">SAMN02745220_01580</name>
</gene>
<proteinExistence type="predicted"/>
<keyword evidence="4" id="KW-1185">Reference proteome</keyword>
<evidence type="ECO:0000259" key="2">
    <source>
        <dbReference type="Pfam" id="PF02754"/>
    </source>
</evidence>
<evidence type="ECO:0000313" key="3">
    <source>
        <dbReference type="EMBL" id="SHO46647.1"/>
    </source>
</evidence>
<sequence length="289" mass="31974">MKMAYYPGCSLQGTARDYNESILDICNTLDIELVEIPDWNCCGASSAHMTNHEVAMRLSIRNLMQVKDEKLDILVPCPACFQRLKAADKALKHDPYHWDVDDYSPKFELVHISTFLAKPEILERISAKISRPVGDMRVACYYGCLSLRPQHLTDAVNHEMPTTLETIVSAVGARPVSWSHRTECCSGSLTMTRPDIAGKLVGDIVRAAERGGANAMVTDCPMCQANVEGRQLDINPSGPHIPVYYATELITAAMSGSYPEKQQKVHLVSAQVLQNHLNQAALSSTEETR</sequence>
<accession>A0A1M7Y3A5</accession>
<protein>
    <submittedName>
        <fullName evidence="3">Heterodisulfide reductase subunit B</fullName>
    </submittedName>
</protein>
<dbReference type="Pfam" id="PF02754">
    <property type="entry name" value="CCG"/>
    <property type="match status" value="2"/>
</dbReference>
<dbReference type="Proteomes" id="UP000184603">
    <property type="component" value="Unassembled WGS sequence"/>
</dbReference>
<dbReference type="EMBL" id="FRFE01000006">
    <property type="protein sequence ID" value="SHO46647.1"/>
    <property type="molecule type" value="Genomic_DNA"/>
</dbReference>
<dbReference type="OrthoDB" id="9777685at2"/>
<dbReference type="InterPro" id="IPR004017">
    <property type="entry name" value="Cys_rich_dom"/>
</dbReference>
<dbReference type="GO" id="GO:0016491">
    <property type="term" value="F:oxidoreductase activity"/>
    <property type="evidence" value="ECO:0007669"/>
    <property type="project" value="UniProtKB-KW"/>
</dbReference>
<dbReference type="RefSeq" id="WP_073612910.1">
    <property type="nucleotide sequence ID" value="NZ_FRFE01000006.1"/>
</dbReference>
<dbReference type="Gene3D" id="1.20.1050.140">
    <property type="match status" value="1"/>
</dbReference>
<dbReference type="STRING" id="1121416.SAMN02745220_01580"/>
<feature type="domain" description="Cysteine-rich" evidence="2">
    <location>
        <begin position="4"/>
        <end position="84"/>
    </location>
</feature>